<comment type="caution">
    <text evidence="7">The sequence shown here is derived from an EMBL/GenBank/DDBJ whole genome shotgun (WGS) entry which is preliminary data.</text>
</comment>
<dbReference type="OrthoDB" id="279916at2"/>
<keyword evidence="3 6" id="KW-0812">Transmembrane</keyword>
<gene>
    <name evidence="7" type="ORF">KOR34_24240</name>
</gene>
<evidence type="ECO:0008006" key="9">
    <source>
        <dbReference type="Google" id="ProtNLM"/>
    </source>
</evidence>
<organism evidence="7 8">
    <name type="scientific">Posidoniimonas corsicana</name>
    <dbReference type="NCBI Taxonomy" id="1938618"/>
    <lineage>
        <taxon>Bacteria</taxon>
        <taxon>Pseudomonadati</taxon>
        <taxon>Planctomycetota</taxon>
        <taxon>Planctomycetia</taxon>
        <taxon>Pirellulales</taxon>
        <taxon>Lacipirellulaceae</taxon>
        <taxon>Posidoniimonas</taxon>
    </lineage>
</organism>
<protein>
    <recommendedName>
        <fullName evidence="9">Lysylphosphatidylglycerol synthase TM region</fullName>
    </recommendedName>
</protein>
<keyword evidence="2" id="KW-1003">Cell membrane</keyword>
<feature type="transmembrane region" description="Helical" evidence="6">
    <location>
        <begin position="256"/>
        <end position="281"/>
    </location>
</feature>
<evidence type="ECO:0000256" key="1">
    <source>
        <dbReference type="ARBA" id="ARBA00004651"/>
    </source>
</evidence>
<feature type="transmembrane region" description="Helical" evidence="6">
    <location>
        <begin position="12"/>
        <end position="30"/>
    </location>
</feature>
<feature type="transmembrane region" description="Helical" evidence="6">
    <location>
        <begin position="50"/>
        <end position="67"/>
    </location>
</feature>
<sequence length="344" mass="36299">MPEKRSPLKRHLLTLAKLLVGGLIIGWLAWQAQQNDKFHELASGQKNWGVLGLAFLGACLTAGLSFVRWRLVALAAGVPLSIGEALRLGALGYTLNFVSPGSVGGDVFKAAVLARDRPGRRTAAITTIVVDRGLALVSFMISAAVAFLVLWAIGTPMPADARAAGWIAVSLAVVVPCGLAVLFAPGVVTPALVGRVELLLAVGGLLSQILMTWADYRRGFRWLAAAFGLCVVGHLLLVTSFYLVAKGLPFSSPDWLEHAFIVPFACLSGAIPIFPAGLGAVEGTLAYAYQWFGAEPGNGAFVAFGYRLATVAVAFITAPYYLTHQALVKRALADVDIEPPPEPA</sequence>
<keyword evidence="8" id="KW-1185">Reference proteome</keyword>
<dbReference type="RefSeq" id="WP_146564808.1">
    <property type="nucleotide sequence ID" value="NZ_SIHJ01000001.1"/>
</dbReference>
<dbReference type="GO" id="GO:0005886">
    <property type="term" value="C:plasma membrane"/>
    <property type="evidence" value="ECO:0007669"/>
    <property type="project" value="UniProtKB-SubCell"/>
</dbReference>
<dbReference type="Proteomes" id="UP000316714">
    <property type="component" value="Unassembled WGS sequence"/>
</dbReference>
<proteinExistence type="predicted"/>
<evidence type="ECO:0000256" key="4">
    <source>
        <dbReference type="ARBA" id="ARBA00022989"/>
    </source>
</evidence>
<dbReference type="AlphaFoldDB" id="A0A5C5VHK0"/>
<dbReference type="Pfam" id="PF03706">
    <property type="entry name" value="LPG_synthase_TM"/>
    <property type="match status" value="1"/>
</dbReference>
<keyword evidence="4 6" id="KW-1133">Transmembrane helix</keyword>
<feature type="transmembrane region" description="Helical" evidence="6">
    <location>
        <begin position="134"/>
        <end position="153"/>
    </location>
</feature>
<evidence type="ECO:0000313" key="8">
    <source>
        <dbReference type="Proteomes" id="UP000316714"/>
    </source>
</evidence>
<reference evidence="7 8" key="1">
    <citation type="submission" date="2019-02" db="EMBL/GenBank/DDBJ databases">
        <title>Deep-cultivation of Planctomycetes and their phenomic and genomic characterization uncovers novel biology.</title>
        <authorList>
            <person name="Wiegand S."/>
            <person name="Jogler M."/>
            <person name="Boedeker C."/>
            <person name="Pinto D."/>
            <person name="Vollmers J."/>
            <person name="Rivas-Marin E."/>
            <person name="Kohn T."/>
            <person name="Peeters S.H."/>
            <person name="Heuer A."/>
            <person name="Rast P."/>
            <person name="Oberbeckmann S."/>
            <person name="Bunk B."/>
            <person name="Jeske O."/>
            <person name="Meyerdierks A."/>
            <person name="Storesund J.E."/>
            <person name="Kallscheuer N."/>
            <person name="Luecker S."/>
            <person name="Lage O.M."/>
            <person name="Pohl T."/>
            <person name="Merkel B.J."/>
            <person name="Hornburger P."/>
            <person name="Mueller R.-W."/>
            <person name="Bruemmer F."/>
            <person name="Labrenz M."/>
            <person name="Spormann A.M."/>
            <person name="Op Den Camp H."/>
            <person name="Overmann J."/>
            <person name="Amann R."/>
            <person name="Jetten M.S.M."/>
            <person name="Mascher T."/>
            <person name="Medema M.H."/>
            <person name="Devos D.P."/>
            <person name="Kaster A.-K."/>
            <person name="Ovreas L."/>
            <person name="Rohde M."/>
            <person name="Galperin M.Y."/>
            <person name="Jogler C."/>
        </authorList>
    </citation>
    <scope>NUCLEOTIDE SEQUENCE [LARGE SCALE GENOMIC DNA]</scope>
    <source>
        <strain evidence="7 8">KOR34</strain>
    </source>
</reference>
<dbReference type="InterPro" id="IPR022791">
    <property type="entry name" value="L-PG_synthase/AglD"/>
</dbReference>
<evidence type="ECO:0000313" key="7">
    <source>
        <dbReference type="EMBL" id="TWT37473.1"/>
    </source>
</evidence>
<feature type="transmembrane region" description="Helical" evidence="6">
    <location>
        <begin position="301"/>
        <end position="322"/>
    </location>
</feature>
<comment type="subcellular location">
    <subcellularLocation>
        <location evidence="1">Cell membrane</location>
        <topology evidence="1">Multi-pass membrane protein</topology>
    </subcellularLocation>
</comment>
<feature type="transmembrane region" description="Helical" evidence="6">
    <location>
        <begin position="196"/>
        <end position="214"/>
    </location>
</feature>
<feature type="transmembrane region" description="Helical" evidence="6">
    <location>
        <begin position="165"/>
        <end position="184"/>
    </location>
</feature>
<dbReference type="PANTHER" id="PTHR40277:SF1">
    <property type="entry name" value="BLL5419 PROTEIN"/>
    <property type="match status" value="1"/>
</dbReference>
<evidence type="ECO:0000256" key="2">
    <source>
        <dbReference type="ARBA" id="ARBA00022475"/>
    </source>
</evidence>
<dbReference type="PANTHER" id="PTHR40277">
    <property type="entry name" value="BLL5419 PROTEIN"/>
    <property type="match status" value="1"/>
</dbReference>
<accession>A0A5C5VHK0</accession>
<evidence type="ECO:0000256" key="6">
    <source>
        <dbReference type="SAM" id="Phobius"/>
    </source>
</evidence>
<evidence type="ECO:0000256" key="5">
    <source>
        <dbReference type="ARBA" id="ARBA00023136"/>
    </source>
</evidence>
<evidence type="ECO:0000256" key="3">
    <source>
        <dbReference type="ARBA" id="ARBA00022692"/>
    </source>
</evidence>
<dbReference type="EMBL" id="SIHJ01000001">
    <property type="protein sequence ID" value="TWT37473.1"/>
    <property type="molecule type" value="Genomic_DNA"/>
</dbReference>
<name>A0A5C5VHK0_9BACT</name>
<keyword evidence="5 6" id="KW-0472">Membrane</keyword>
<feature type="transmembrane region" description="Helical" evidence="6">
    <location>
        <begin position="220"/>
        <end position="244"/>
    </location>
</feature>